<evidence type="ECO:0000259" key="6">
    <source>
        <dbReference type="PROSITE" id="PS51724"/>
    </source>
</evidence>
<dbReference type="Pfam" id="PF00515">
    <property type="entry name" value="TPR_1"/>
    <property type="match status" value="1"/>
</dbReference>
<organism evidence="7 8">
    <name type="scientific">Aestuariivirga litoralis</name>
    <dbReference type="NCBI Taxonomy" id="2650924"/>
    <lineage>
        <taxon>Bacteria</taxon>
        <taxon>Pseudomonadati</taxon>
        <taxon>Pseudomonadota</taxon>
        <taxon>Alphaproteobacteria</taxon>
        <taxon>Hyphomicrobiales</taxon>
        <taxon>Aestuariivirgaceae</taxon>
        <taxon>Aestuariivirga</taxon>
    </lineage>
</organism>
<dbReference type="InterPro" id="IPR011990">
    <property type="entry name" value="TPR-like_helical_dom_sf"/>
</dbReference>
<dbReference type="AlphaFoldDB" id="A0A2W2BTR3"/>
<feature type="domain" description="SPOR" evidence="6">
    <location>
        <begin position="335"/>
        <end position="419"/>
    </location>
</feature>
<evidence type="ECO:0000256" key="3">
    <source>
        <dbReference type="PROSITE-ProRule" id="PRU00339"/>
    </source>
</evidence>
<reference evidence="8" key="1">
    <citation type="submission" date="2018-06" db="EMBL/GenBank/DDBJ databases">
        <title>Aestuariibacter litoralis strain KCTC 52945T.</title>
        <authorList>
            <person name="Li X."/>
            <person name="Salam N."/>
            <person name="Li J.-L."/>
            <person name="Chen Y.-M."/>
            <person name="Yang Z.-W."/>
            <person name="Zhang L.-Y."/>
            <person name="Han M.-X."/>
            <person name="Xiao M."/>
            <person name="Li W.-J."/>
        </authorList>
    </citation>
    <scope>NUCLEOTIDE SEQUENCE [LARGE SCALE GENOMIC DNA]</scope>
    <source>
        <strain evidence="8">KCTC 52945</strain>
    </source>
</reference>
<evidence type="ECO:0000256" key="1">
    <source>
        <dbReference type="ARBA" id="ARBA00022737"/>
    </source>
</evidence>
<dbReference type="PROSITE" id="PS50005">
    <property type="entry name" value="TPR"/>
    <property type="match status" value="1"/>
</dbReference>
<evidence type="ECO:0000256" key="4">
    <source>
        <dbReference type="SAM" id="MobiDB-lite"/>
    </source>
</evidence>
<accession>A0A2W2BTR3</accession>
<dbReference type="Proteomes" id="UP000248795">
    <property type="component" value="Unassembled WGS sequence"/>
</dbReference>
<evidence type="ECO:0000313" key="8">
    <source>
        <dbReference type="Proteomes" id="UP000248795"/>
    </source>
</evidence>
<dbReference type="InterPro" id="IPR019734">
    <property type="entry name" value="TPR_rpt"/>
</dbReference>
<proteinExistence type="predicted"/>
<dbReference type="Gene3D" id="1.25.40.10">
    <property type="entry name" value="Tetratricopeptide repeat domain"/>
    <property type="match status" value="2"/>
</dbReference>
<dbReference type="RefSeq" id="WP_111198357.1">
    <property type="nucleotide sequence ID" value="NZ_QKVK01000004.1"/>
</dbReference>
<dbReference type="PROSITE" id="PS51724">
    <property type="entry name" value="SPOR"/>
    <property type="match status" value="1"/>
</dbReference>
<dbReference type="PANTHER" id="PTHR44858">
    <property type="entry name" value="TETRATRICOPEPTIDE REPEAT PROTEIN 6"/>
    <property type="match status" value="1"/>
</dbReference>
<dbReference type="InterPro" id="IPR050498">
    <property type="entry name" value="Ycf3"/>
</dbReference>
<gene>
    <name evidence="7" type="ORF">DK847_10270</name>
</gene>
<feature type="chain" id="PRO_5015864647" description="SPOR domain-containing protein" evidence="5">
    <location>
        <begin position="18"/>
        <end position="421"/>
    </location>
</feature>
<dbReference type="Gene3D" id="3.30.70.1070">
    <property type="entry name" value="Sporulation related repeat"/>
    <property type="match status" value="1"/>
</dbReference>
<feature type="region of interest" description="Disordered" evidence="4">
    <location>
        <begin position="309"/>
        <end position="336"/>
    </location>
</feature>
<keyword evidence="2 3" id="KW-0802">TPR repeat</keyword>
<name>A0A2W2BTR3_9HYPH</name>
<comment type="caution">
    <text evidence="7">The sequence shown here is derived from an EMBL/GenBank/DDBJ whole genome shotgun (WGS) entry which is preliminary data.</text>
</comment>
<keyword evidence="8" id="KW-1185">Reference proteome</keyword>
<dbReference type="Pfam" id="PF13181">
    <property type="entry name" value="TPR_8"/>
    <property type="match status" value="1"/>
</dbReference>
<evidence type="ECO:0000313" key="7">
    <source>
        <dbReference type="EMBL" id="PZF76846.1"/>
    </source>
</evidence>
<evidence type="ECO:0000256" key="2">
    <source>
        <dbReference type="ARBA" id="ARBA00022803"/>
    </source>
</evidence>
<dbReference type="SUPFAM" id="SSF48452">
    <property type="entry name" value="TPR-like"/>
    <property type="match status" value="1"/>
</dbReference>
<dbReference type="InterPro" id="IPR036680">
    <property type="entry name" value="SPOR-like_sf"/>
</dbReference>
<dbReference type="GO" id="GO:0042834">
    <property type="term" value="F:peptidoglycan binding"/>
    <property type="evidence" value="ECO:0007669"/>
    <property type="project" value="InterPro"/>
</dbReference>
<keyword evidence="5" id="KW-0732">Signal</keyword>
<protein>
    <recommendedName>
        <fullName evidence="6">SPOR domain-containing protein</fullName>
    </recommendedName>
</protein>
<evidence type="ECO:0000256" key="5">
    <source>
        <dbReference type="SAM" id="SignalP"/>
    </source>
</evidence>
<dbReference type="Pfam" id="PF05036">
    <property type="entry name" value="SPOR"/>
    <property type="match status" value="1"/>
</dbReference>
<dbReference type="SUPFAM" id="SSF110997">
    <property type="entry name" value="Sporulation related repeat"/>
    <property type="match status" value="1"/>
</dbReference>
<dbReference type="SMART" id="SM00028">
    <property type="entry name" value="TPR"/>
    <property type="match status" value="4"/>
</dbReference>
<dbReference type="InterPro" id="IPR007730">
    <property type="entry name" value="SPOR-like_dom"/>
</dbReference>
<sequence length="421" mass="44765">MSIRTLFLASVCSVVLAASAVPAWSAASTPETELAAEAYKALQAGDAEVAVADYTKAIDSRALPPDVLANALLNRGLAYQRLNEHEFAIDDYTAALRIDALSGKVRALALYNRGLSYQRLERNSLAMEDYTSALFLDASFSHAYYSRGTLLRDSGQYLFALADFDKALNYGYPDPARVYVAQAGTFEKLQRTADAREALEKALQAKPGYEPALQRLAALDGAPAASASGDAIHTADTSPASDQLPAAKAPSADLMGGEAQAAEAEQSTPKLYTDRVPQEQPVRVASAEPVAEAQPEEKVLAVEDVPDDSAAAPAPEADEVQTASAEPAPADEAPPQKITGWSVQLASATTEDSAWSTWRKMQSRNKALAAQKPVVVRADLGSKGVFYRVRLVGFDSQEDAGRACSKLKSKGVKCFISKASS</sequence>
<feature type="signal peptide" evidence="5">
    <location>
        <begin position="1"/>
        <end position="17"/>
    </location>
</feature>
<feature type="repeat" description="TPR" evidence="3">
    <location>
        <begin position="69"/>
        <end position="102"/>
    </location>
</feature>
<dbReference type="EMBL" id="QKVK01000004">
    <property type="protein sequence ID" value="PZF76846.1"/>
    <property type="molecule type" value="Genomic_DNA"/>
</dbReference>
<keyword evidence="1" id="KW-0677">Repeat</keyword>
<feature type="region of interest" description="Disordered" evidence="4">
    <location>
        <begin position="227"/>
        <end position="275"/>
    </location>
</feature>
<feature type="compositionally biased region" description="Low complexity" evidence="4">
    <location>
        <begin position="325"/>
        <end position="335"/>
    </location>
</feature>
<dbReference type="PANTHER" id="PTHR44858:SF1">
    <property type="entry name" value="UDP-N-ACETYLGLUCOSAMINE--PEPTIDE N-ACETYLGLUCOSAMINYLTRANSFERASE SPINDLY-RELATED"/>
    <property type="match status" value="1"/>
</dbReference>